<keyword evidence="3" id="KW-1185">Reference proteome</keyword>
<protein>
    <submittedName>
        <fullName evidence="2">Uncharacterized protein</fullName>
    </submittedName>
</protein>
<dbReference type="EMBL" id="BOOB01000024">
    <property type="protein sequence ID" value="GIH33405.1"/>
    <property type="molecule type" value="Genomic_DNA"/>
</dbReference>
<dbReference type="Proteomes" id="UP000651728">
    <property type="component" value="Unassembled WGS sequence"/>
</dbReference>
<name>A0ABQ4FF31_9ACTN</name>
<evidence type="ECO:0000313" key="2">
    <source>
        <dbReference type="EMBL" id="GIH33405.1"/>
    </source>
</evidence>
<evidence type="ECO:0000256" key="1">
    <source>
        <dbReference type="SAM" id="MobiDB-lite"/>
    </source>
</evidence>
<feature type="region of interest" description="Disordered" evidence="1">
    <location>
        <begin position="62"/>
        <end position="81"/>
    </location>
</feature>
<accession>A0ABQ4FF31</accession>
<gene>
    <name evidence="2" type="ORF">Mam01_35690</name>
</gene>
<sequence>MVGCSGFRRHWYRPRRGDRRGAARWGPGASTTIQWDAIDYGAPSGSYVADYGMGHTGGRSGLGRYADSRSTNQQRKIVAAG</sequence>
<comment type="caution">
    <text evidence="2">The sequence shown here is derived from an EMBL/GenBank/DDBJ whole genome shotgun (WGS) entry which is preliminary data.</text>
</comment>
<organism evidence="2 3">
    <name type="scientific">Microbispora amethystogenes</name>
    <dbReference type="NCBI Taxonomy" id="1427754"/>
    <lineage>
        <taxon>Bacteria</taxon>
        <taxon>Bacillati</taxon>
        <taxon>Actinomycetota</taxon>
        <taxon>Actinomycetes</taxon>
        <taxon>Streptosporangiales</taxon>
        <taxon>Streptosporangiaceae</taxon>
        <taxon>Microbispora</taxon>
    </lineage>
</organism>
<reference evidence="2 3" key="1">
    <citation type="submission" date="2021-01" db="EMBL/GenBank/DDBJ databases">
        <title>Whole genome shotgun sequence of Microbispora amethystogenes NBRC 101907.</title>
        <authorList>
            <person name="Komaki H."/>
            <person name="Tamura T."/>
        </authorList>
    </citation>
    <scope>NUCLEOTIDE SEQUENCE [LARGE SCALE GENOMIC DNA]</scope>
    <source>
        <strain evidence="2 3">NBRC 101907</strain>
    </source>
</reference>
<proteinExistence type="predicted"/>
<evidence type="ECO:0000313" key="3">
    <source>
        <dbReference type="Proteomes" id="UP000651728"/>
    </source>
</evidence>